<dbReference type="Gene3D" id="2.30.180.10">
    <property type="entry name" value="FAS1 domain"/>
    <property type="match status" value="1"/>
</dbReference>
<dbReference type="PANTHER" id="PTHR32077">
    <property type="entry name" value="FASCICLIN-LIKE ARABINOGALACTAN PROTEIN"/>
    <property type="match status" value="1"/>
</dbReference>
<feature type="compositionally biased region" description="Low complexity" evidence="10">
    <location>
        <begin position="215"/>
        <end position="229"/>
    </location>
</feature>
<dbReference type="PANTHER" id="PTHR32077:SF65">
    <property type="entry name" value="FASCICLIN-LIKE ARABINOGALACTAN PROTEIN 11"/>
    <property type="match status" value="1"/>
</dbReference>
<feature type="region of interest" description="Disordered" evidence="10">
    <location>
        <begin position="205"/>
        <end position="229"/>
    </location>
</feature>
<keyword evidence="4" id="KW-0449">Lipoprotein</keyword>
<dbReference type="SUPFAM" id="SSF82153">
    <property type="entry name" value="FAS1 domain"/>
    <property type="match status" value="1"/>
</dbReference>
<dbReference type="Pfam" id="PF02469">
    <property type="entry name" value="Fasciclin"/>
    <property type="match status" value="1"/>
</dbReference>
<keyword evidence="7 11" id="KW-0472">Membrane</keyword>
<evidence type="ECO:0000256" key="4">
    <source>
        <dbReference type="ARBA" id="ARBA00022622"/>
    </source>
</evidence>
<evidence type="ECO:0000256" key="12">
    <source>
        <dbReference type="SAM" id="SignalP"/>
    </source>
</evidence>
<comment type="subcellular location">
    <subcellularLocation>
        <location evidence="1">Cell membrane</location>
        <topology evidence="1">Lipid-anchor</topology>
        <topology evidence="1">GPI-anchor</topology>
    </subcellularLocation>
</comment>
<dbReference type="AlphaFoldDB" id="Q41072"/>
<organism evidence="14">
    <name type="scientific">Pinus taeda</name>
    <name type="common">Loblolly pine</name>
    <dbReference type="NCBI Taxonomy" id="3352"/>
    <lineage>
        <taxon>Eukaryota</taxon>
        <taxon>Viridiplantae</taxon>
        <taxon>Streptophyta</taxon>
        <taxon>Embryophyta</taxon>
        <taxon>Tracheophyta</taxon>
        <taxon>Spermatophyta</taxon>
        <taxon>Pinopsida</taxon>
        <taxon>Pinidae</taxon>
        <taxon>Conifers I</taxon>
        <taxon>Pinales</taxon>
        <taxon>Pinaceae</taxon>
        <taxon>Pinus</taxon>
        <taxon>Pinus subgen. Pinus</taxon>
    </lineage>
</organism>
<dbReference type="PIR" id="S52995">
    <property type="entry name" value="S52995"/>
</dbReference>
<dbReference type="EMBL" id="MH017223">
    <property type="protein sequence ID" value="AZA14768.1"/>
    <property type="molecule type" value="mRNA"/>
</dbReference>
<reference evidence="15" key="2">
    <citation type="submission" date="2018-03" db="EMBL/GenBank/DDBJ databases">
        <title>Loblolly pine cDNA sequences associated with carbon metabolism, wood formation, and disease resistance.</title>
        <authorList>
            <person name="Nairn C.J."/>
            <person name="Dean J.F.D."/>
            <person name="Peterson D.G."/>
        </authorList>
    </citation>
    <scope>NUCLEOTIDE SEQUENCE</scope>
    <source>
        <tissue evidence="15">Developing xylem</tissue>
    </source>
</reference>
<evidence type="ECO:0000259" key="13">
    <source>
        <dbReference type="PROSITE" id="PS50213"/>
    </source>
</evidence>
<evidence type="ECO:0000256" key="5">
    <source>
        <dbReference type="ARBA" id="ARBA00022729"/>
    </source>
</evidence>
<evidence type="ECO:0000256" key="10">
    <source>
        <dbReference type="SAM" id="MobiDB-lite"/>
    </source>
</evidence>
<evidence type="ECO:0000256" key="11">
    <source>
        <dbReference type="SAM" id="Phobius"/>
    </source>
</evidence>
<keyword evidence="11" id="KW-1133">Transmembrane helix</keyword>
<keyword evidence="8" id="KW-0325">Glycoprotein</keyword>
<keyword evidence="6" id="KW-0654">Proteoglycan</keyword>
<keyword evidence="4" id="KW-0336">GPI-anchor</keyword>
<dbReference type="InterPro" id="IPR000782">
    <property type="entry name" value="FAS1_domain"/>
</dbReference>
<dbReference type="GO" id="GO:0005886">
    <property type="term" value="C:plasma membrane"/>
    <property type="evidence" value="ECO:0007669"/>
    <property type="project" value="UniProtKB-SubCell"/>
</dbReference>
<evidence type="ECO:0000256" key="7">
    <source>
        <dbReference type="ARBA" id="ARBA00023136"/>
    </source>
</evidence>
<evidence type="ECO:0000256" key="9">
    <source>
        <dbReference type="ARBA" id="ARBA00024686"/>
    </source>
</evidence>
<evidence type="ECO:0000313" key="15">
    <source>
        <dbReference type="EMBL" id="AZA14768.1"/>
    </source>
</evidence>
<feature type="domain" description="FAS1" evidence="13">
    <location>
        <begin position="51"/>
        <end position="194"/>
    </location>
</feature>
<gene>
    <name evidence="15" type="primary">FLA4</name>
</gene>
<comment type="function">
    <text evidence="9">May be a cell surface adhesion protein.</text>
</comment>
<evidence type="ECO:0000256" key="2">
    <source>
        <dbReference type="ARBA" id="ARBA00007843"/>
    </source>
</evidence>
<proteinExistence type="evidence at transcript level"/>
<comment type="similarity">
    <text evidence="2">Belongs to the fasciclin-like AGP family.</text>
</comment>
<dbReference type="OMA" id="QYYSMEQ"/>
<feature type="transmembrane region" description="Helical" evidence="11">
    <location>
        <begin position="243"/>
        <end position="262"/>
    </location>
</feature>
<evidence type="ECO:0000256" key="3">
    <source>
        <dbReference type="ARBA" id="ARBA00022475"/>
    </source>
</evidence>
<evidence type="ECO:0000256" key="6">
    <source>
        <dbReference type="ARBA" id="ARBA00022974"/>
    </source>
</evidence>
<accession>Q41072</accession>
<evidence type="ECO:0000256" key="1">
    <source>
        <dbReference type="ARBA" id="ARBA00004609"/>
    </source>
</evidence>
<dbReference type="InterPro" id="IPR036378">
    <property type="entry name" value="FAS1_dom_sf"/>
</dbReference>
<keyword evidence="3" id="KW-1003">Cell membrane</keyword>
<evidence type="ECO:0000256" key="8">
    <source>
        <dbReference type="ARBA" id="ARBA00023180"/>
    </source>
</evidence>
<reference evidence="14" key="1">
    <citation type="journal article" date="1995" name="Plant Mol. Biol.">
        <title>Xylem-specific gene expression in loblolly pine.</title>
        <authorList>
            <person name="Loopstra C.A."/>
            <person name="Sederoff R.R."/>
        </authorList>
    </citation>
    <scope>NUCLEOTIDE SEQUENCE</scope>
    <source>
        <tissue evidence="14">Differentiating xylem</tissue>
    </source>
</reference>
<dbReference type="InterPro" id="IPR045003">
    <property type="entry name" value="FLA_A"/>
</dbReference>
<keyword evidence="5 12" id="KW-0732">Signal</keyword>
<dbReference type="SMART" id="SM00554">
    <property type="entry name" value="FAS1"/>
    <property type="match status" value="1"/>
</dbReference>
<dbReference type="EMBL" id="U09556">
    <property type="protein sequence ID" value="AAA74420.1"/>
    <property type="molecule type" value="mRNA"/>
</dbReference>
<sequence>MEKIMVLVCIMSFTILGLSSAQEINHAAAVSLATAPAAAATPAAPAPSPASLNLSGILDKAGQFNTFLSLLKSTQVGMQLQSQLNNSQQGITIFAPSDAAFAALKPGALNSITDQDKIALLQYHALPSYYTFSQFQTVSNPVRTMASGNGGPFGVNVTAFGNSVNVSTGLVNTPVNSAVYSQSPVAVYQVDKVLLPEEIFGVKPPAAAPTPEPGAPVSSPAVSPSGASGSGASTSSACGSMAALAKGLYLVFLAAGALVLVISS</sequence>
<evidence type="ECO:0000313" key="14">
    <source>
        <dbReference type="EMBL" id="AAA74420.1"/>
    </source>
</evidence>
<keyword evidence="11" id="KW-0812">Transmembrane</keyword>
<feature type="chain" id="PRO_5035417853" evidence="12">
    <location>
        <begin position="22"/>
        <end position="264"/>
    </location>
</feature>
<protein>
    <submittedName>
        <fullName evidence="14">Arabinogalactan-like protein</fullName>
    </submittedName>
    <submittedName>
        <fullName evidence="15">Fasciclin-like arabinogalactan protein 6</fullName>
    </submittedName>
</protein>
<feature type="signal peptide" evidence="12">
    <location>
        <begin position="1"/>
        <end position="21"/>
    </location>
</feature>
<dbReference type="FunFam" id="2.30.180.10:FF:000006">
    <property type="entry name" value="Fasciclin-like arabinogalactan protein 11"/>
    <property type="match status" value="1"/>
</dbReference>
<name>Q41072_PINTA</name>
<dbReference type="PROSITE" id="PS50213">
    <property type="entry name" value="FAS1"/>
    <property type="match status" value="1"/>
</dbReference>
<dbReference type="GO" id="GO:0098552">
    <property type="term" value="C:side of membrane"/>
    <property type="evidence" value="ECO:0007669"/>
    <property type="project" value="UniProtKB-KW"/>
</dbReference>
<dbReference type="GO" id="GO:0009834">
    <property type="term" value="P:plant-type secondary cell wall biogenesis"/>
    <property type="evidence" value="ECO:0007669"/>
    <property type="project" value="TreeGrafter"/>
</dbReference>